<dbReference type="SUPFAM" id="SSF51011">
    <property type="entry name" value="Glycosyl hydrolase domain"/>
    <property type="match status" value="1"/>
</dbReference>
<gene>
    <name evidence="12" type="ORF">LshimejAT787_0903720</name>
</gene>
<dbReference type="InterPro" id="IPR001944">
    <property type="entry name" value="Glycoside_Hdrlase_35"/>
</dbReference>
<dbReference type="Gene3D" id="2.102.20.10">
    <property type="entry name" value="Beta-galactosidase, domain 2"/>
    <property type="match status" value="1"/>
</dbReference>
<dbReference type="EMBL" id="BRPK01000009">
    <property type="protein sequence ID" value="GLB41157.1"/>
    <property type="molecule type" value="Genomic_DNA"/>
</dbReference>
<dbReference type="InterPro" id="IPR036833">
    <property type="entry name" value="BetaGal_dom3_sf"/>
</dbReference>
<dbReference type="InterPro" id="IPR025300">
    <property type="entry name" value="BetaGal_jelly_roll_dom"/>
</dbReference>
<dbReference type="Pfam" id="PF13364">
    <property type="entry name" value="BetaGal_ABD2"/>
    <property type="match status" value="2"/>
</dbReference>
<dbReference type="Gene3D" id="3.20.20.80">
    <property type="entry name" value="Glycosidases"/>
    <property type="match status" value="1"/>
</dbReference>
<dbReference type="SUPFAM" id="SSF117100">
    <property type="entry name" value="Beta-galactosidase LacA, domain 3"/>
    <property type="match status" value="1"/>
</dbReference>
<dbReference type="GO" id="GO:0005975">
    <property type="term" value="P:carbohydrate metabolic process"/>
    <property type="evidence" value="ECO:0007669"/>
    <property type="project" value="InterPro"/>
</dbReference>
<dbReference type="InterPro" id="IPR031330">
    <property type="entry name" value="Gly_Hdrlase_35_cat"/>
</dbReference>
<name>A0A9P3UQD2_LYOSH</name>
<dbReference type="Pfam" id="PF10435">
    <property type="entry name" value="BetaGal_dom2"/>
    <property type="match status" value="1"/>
</dbReference>
<dbReference type="InterPro" id="IPR018954">
    <property type="entry name" value="Betagal_dom2"/>
</dbReference>
<organism evidence="12 13">
    <name type="scientific">Lyophyllum shimeji</name>
    <name type="common">Hon-shimeji</name>
    <name type="synonym">Tricholoma shimeji</name>
    <dbReference type="NCBI Taxonomy" id="47721"/>
    <lineage>
        <taxon>Eukaryota</taxon>
        <taxon>Fungi</taxon>
        <taxon>Dikarya</taxon>
        <taxon>Basidiomycota</taxon>
        <taxon>Agaricomycotina</taxon>
        <taxon>Agaricomycetes</taxon>
        <taxon>Agaricomycetidae</taxon>
        <taxon>Agaricales</taxon>
        <taxon>Tricholomatineae</taxon>
        <taxon>Lyophyllaceae</taxon>
        <taxon>Lyophyllum</taxon>
    </lineage>
</organism>
<dbReference type="SMART" id="SM01029">
    <property type="entry name" value="BetaGal_dom2"/>
    <property type="match status" value="1"/>
</dbReference>
<dbReference type="Gene3D" id="2.60.120.260">
    <property type="entry name" value="Galactose-binding domain-like"/>
    <property type="match status" value="2"/>
</dbReference>
<dbReference type="EC" id="3.2.1.23" evidence="3 8"/>
<dbReference type="InterPro" id="IPR019801">
    <property type="entry name" value="Glyco_hydro_35_CS"/>
</dbReference>
<dbReference type="Gene3D" id="2.60.390.10">
    <property type="entry name" value="Beta-galactosidase, domain 3"/>
    <property type="match status" value="1"/>
</dbReference>
<protein>
    <recommendedName>
        <fullName evidence="3 8">Beta-galactosidase</fullName>
        <ecNumber evidence="3 8">3.2.1.23</ecNumber>
    </recommendedName>
</protein>
<dbReference type="OrthoDB" id="1657402at2759"/>
<evidence type="ECO:0000256" key="8">
    <source>
        <dbReference type="RuleBase" id="RU000675"/>
    </source>
</evidence>
<dbReference type="PRINTS" id="PR00742">
    <property type="entry name" value="GLHYDRLASE35"/>
</dbReference>
<dbReference type="PROSITE" id="PS01182">
    <property type="entry name" value="GLYCOSYL_HYDROL_F35"/>
    <property type="match status" value="1"/>
</dbReference>
<evidence type="ECO:0000256" key="3">
    <source>
        <dbReference type="ARBA" id="ARBA00012756"/>
    </source>
</evidence>
<dbReference type="InterPro" id="IPR037110">
    <property type="entry name" value="Betagal_dom2_sf"/>
</dbReference>
<dbReference type="PANTHER" id="PTHR23421">
    <property type="entry name" value="BETA-GALACTOSIDASE RELATED"/>
    <property type="match status" value="1"/>
</dbReference>
<feature type="domain" description="Beta-galactosidase" evidence="11">
    <location>
        <begin position="395"/>
        <end position="576"/>
    </location>
</feature>
<comment type="similarity">
    <text evidence="2 9">Belongs to the glycosyl hydrolase 35 family.</text>
</comment>
<dbReference type="AlphaFoldDB" id="A0A9P3UQD2"/>
<dbReference type="Proteomes" id="UP001063166">
    <property type="component" value="Unassembled WGS sequence"/>
</dbReference>
<dbReference type="SUPFAM" id="SSF51445">
    <property type="entry name" value="(Trans)glycosidases"/>
    <property type="match status" value="1"/>
</dbReference>
<dbReference type="InterPro" id="IPR008979">
    <property type="entry name" value="Galactose-bd-like_sf"/>
</dbReference>
<dbReference type="Pfam" id="PF01301">
    <property type="entry name" value="Glyco_hydro_35"/>
    <property type="match status" value="1"/>
</dbReference>
<keyword evidence="5 8" id="KW-0378">Hydrolase</keyword>
<keyword evidence="4 10" id="KW-0732">Signal</keyword>
<comment type="catalytic activity">
    <reaction evidence="1 8">
        <text>Hydrolysis of terminal non-reducing beta-D-galactose residues in beta-D-galactosides.</text>
        <dbReference type="EC" id="3.2.1.23"/>
    </reaction>
</comment>
<evidence type="ECO:0000256" key="6">
    <source>
        <dbReference type="ARBA" id="ARBA00023180"/>
    </source>
</evidence>
<comment type="caution">
    <text evidence="12">The sequence shown here is derived from an EMBL/GenBank/DDBJ whole genome shotgun (WGS) entry which is preliminary data.</text>
</comment>
<dbReference type="GO" id="GO:0004565">
    <property type="term" value="F:beta-galactosidase activity"/>
    <property type="evidence" value="ECO:0007669"/>
    <property type="project" value="UniProtKB-EC"/>
</dbReference>
<proteinExistence type="inferred from homology"/>
<evidence type="ECO:0000313" key="12">
    <source>
        <dbReference type="EMBL" id="GLB41157.1"/>
    </source>
</evidence>
<accession>A0A9P3UQD2</accession>
<evidence type="ECO:0000256" key="7">
    <source>
        <dbReference type="ARBA" id="ARBA00023295"/>
    </source>
</evidence>
<evidence type="ECO:0000256" key="4">
    <source>
        <dbReference type="ARBA" id="ARBA00022729"/>
    </source>
</evidence>
<dbReference type="Pfam" id="PF13363">
    <property type="entry name" value="BetaGal_dom3"/>
    <property type="match status" value="1"/>
</dbReference>
<dbReference type="InterPro" id="IPR017853">
    <property type="entry name" value="GH"/>
</dbReference>
<sequence length="1020" mass="111804">MHPATTLKSAFLALLAILNGIGLAANPHLSSLHLRQSNGNINNTGLTTDIGWDPYSFFIHGKRIFLQSGEFHTWRLPVPGLWKDVTQKAKAAGLNAISIYIHWGLLNPRQGVIDMTGINDLQPLFDAAKDAGLWVIARPGPYINAETHTGGVPGHVVTIPGDPIWNPYNGELRSNDTNFHNAWQDYWNAVITVIAKNQITHGGPVIMVQIENEYYNGPGQNEYVAQLRQRAIDLGIVVPTMVNDPGMFRNLVDATDIYGIDAYPVSFNCSNPTFWRDIPTTWRTYHESVTPEIPFMFPEFQGGSYDAWGSTGGYAGCRELTKPNFQRVHNFHLWGNGVTAVNFYMFYGGTSWGQLPYTNAYTSYDYGAAVQESRELSAKYGELKLQSLFLRSFPDLRMTQWKGEDNTTVPGVSTTHLQNPETGSSFYISRHIKSSDTSTVSLKLAVGSRNMVVPQLGGNATLLGRDSFIISTDLTFGSSKLLYSTAMLLSTLKIDGADALAVYGNAGLVYEVALLSETLPIVVTVGPTKVITKYSKDDQTFIINFTVAQGLTTVKIGGPRSNMVLLIADYDTATNFWMPTISGGGQFADYIDVSASAPLLLSGPYLVRSAALSRNSLALTGDLANKTTLTVFGPSILNSITWNGKRVNGPKRTSAGAWEARLDGRSADAHLPDLMSVQWKYADSLPEVAATFDDSSLVEADHTTTTNVFPPYYGGPWILYADDYGFHAGNLLWRGTFEHNSSLPAPIAVNISVSGGIHFAASAWLNDHYLGASDTRLATNNESWPVSADMLREGQNHVTVLQDHMGGNLAGQIVCCTPGGRQRDLQQPRGIQGYYLEGRPEAAQFTKWKLAGNFGGEHFPDNTRKILNEGGLYAERMGWHLPGFDDSTWETRTPFQGLTKPGVCVGFFRTTFSLKLPKGYDIPLSIVFDPRPGQYRAQLYVNGWQLGKRVANIGPQTSFVVHEGILNYDGENVVAISLWSLGSQAQDLKIPSLRLVASGVYEGGVDGIEVNNPGWDTLRK</sequence>
<evidence type="ECO:0000256" key="2">
    <source>
        <dbReference type="ARBA" id="ARBA00009809"/>
    </source>
</evidence>
<dbReference type="SUPFAM" id="SSF49785">
    <property type="entry name" value="Galactose-binding domain-like"/>
    <property type="match status" value="2"/>
</dbReference>
<evidence type="ECO:0000256" key="5">
    <source>
        <dbReference type="ARBA" id="ARBA00022801"/>
    </source>
</evidence>
<evidence type="ECO:0000256" key="10">
    <source>
        <dbReference type="SAM" id="SignalP"/>
    </source>
</evidence>
<dbReference type="InterPro" id="IPR025972">
    <property type="entry name" value="BetaGal_dom3"/>
</dbReference>
<keyword evidence="13" id="KW-1185">Reference proteome</keyword>
<evidence type="ECO:0000256" key="1">
    <source>
        <dbReference type="ARBA" id="ARBA00001412"/>
    </source>
</evidence>
<evidence type="ECO:0000256" key="9">
    <source>
        <dbReference type="RuleBase" id="RU003679"/>
    </source>
</evidence>
<evidence type="ECO:0000259" key="11">
    <source>
        <dbReference type="SMART" id="SM01029"/>
    </source>
</evidence>
<feature type="signal peptide" evidence="10">
    <location>
        <begin position="1"/>
        <end position="24"/>
    </location>
</feature>
<reference evidence="12" key="1">
    <citation type="submission" date="2022-07" db="EMBL/GenBank/DDBJ databases">
        <title>The genome of Lyophyllum shimeji provides insight into the initial evolution of ectomycorrhizal fungal genome.</title>
        <authorList>
            <person name="Kobayashi Y."/>
            <person name="Shibata T."/>
            <person name="Hirakawa H."/>
            <person name="Shigenobu S."/>
            <person name="Nishiyama T."/>
            <person name="Yamada A."/>
            <person name="Hasebe M."/>
            <person name="Kawaguchi M."/>
        </authorList>
    </citation>
    <scope>NUCLEOTIDE SEQUENCE</scope>
    <source>
        <strain evidence="12">AT787</strain>
    </source>
</reference>
<evidence type="ECO:0000313" key="13">
    <source>
        <dbReference type="Proteomes" id="UP001063166"/>
    </source>
</evidence>
<keyword evidence="6" id="KW-0325">Glycoprotein</keyword>
<feature type="chain" id="PRO_5040245851" description="Beta-galactosidase" evidence="10">
    <location>
        <begin position="25"/>
        <end position="1020"/>
    </location>
</feature>
<keyword evidence="7 8" id="KW-0326">Glycosidase</keyword>